<proteinExistence type="inferred from homology"/>
<dbReference type="InterPro" id="IPR023574">
    <property type="entry name" value="Ribosomal_uL4_dom_sf"/>
</dbReference>
<protein>
    <submittedName>
        <fullName evidence="5">LSU ribosomal protein L4p (L1e)</fullName>
    </submittedName>
</protein>
<evidence type="ECO:0000256" key="1">
    <source>
        <dbReference type="ARBA" id="ARBA00010528"/>
    </source>
</evidence>
<dbReference type="Pfam" id="PF00573">
    <property type="entry name" value="Ribosomal_L4"/>
    <property type="match status" value="1"/>
</dbReference>
<keyword evidence="2 5" id="KW-0689">Ribosomal protein</keyword>
<evidence type="ECO:0000256" key="4">
    <source>
        <dbReference type="SAM" id="MobiDB-lite"/>
    </source>
</evidence>
<dbReference type="InterPro" id="IPR013005">
    <property type="entry name" value="Ribosomal_uL4-like"/>
</dbReference>
<feature type="compositionally biased region" description="Basic residues" evidence="4">
    <location>
        <begin position="60"/>
        <end position="71"/>
    </location>
</feature>
<dbReference type="SUPFAM" id="SSF52166">
    <property type="entry name" value="Ribosomal protein L4"/>
    <property type="match status" value="1"/>
</dbReference>
<evidence type="ECO:0000256" key="3">
    <source>
        <dbReference type="ARBA" id="ARBA00023274"/>
    </source>
</evidence>
<evidence type="ECO:0000256" key="2">
    <source>
        <dbReference type="ARBA" id="ARBA00022980"/>
    </source>
</evidence>
<evidence type="ECO:0000313" key="5">
    <source>
        <dbReference type="EMBL" id="VAX05323.1"/>
    </source>
</evidence>
<reference evidence="5" key="1">
    <citation type="submission" date="2018-06" db="EMBL/GenBank/DDBJ databases">
        <authorList>
            <person name="Zhirakovskaya E."/>
        </authorList>
    </citation>
    <scope>NUCLEOTIDE SEQUENCE</scope>
</reference>
<accession>A0A3B1B055</accession>
<feature type="region of interest" description="Disordered" evidence="4">
    <location>
        <begin position="48"/>
        <end position="76"/>
    </location>
</feature>
<dbReference type="AlphaFoldDB" id="A0A3B1B055"/>
<dbReference type="NCBIfam" id="TIGR03953">
    <property type="entry name" value="rplD_bact"/>
    <property type="match status" value="1"/>
</dbReference>
<organism evidence="5">
    <name type="scientific">hydrothermal vent metagenome</name>
    <dbReference type="NCBI Taxonomy" id="652676"/>
    <lineage>
        <taxon>unclassified sequences</taxon>
        <taxon>metagenomes</taxon>
        <taxon>ecological metagenomes</taxon>
    </lineage>
</organism>
<dbReference type="GO" id="GO:1990904">
    <property type="term" value="C:ribonucleoprotein complex"/>
    <property type="evidence" value="ECO:0007669"/>
    <property type="project" value="UniProtKB-KW"/>
</dbReference>
<dbReference type="GO" id="GO:0006412">
    <property type="term" value="P:translation"/>
    <property type="evidence" value="ECO:0007669"/>
    <property type="project" value="InterPro"/>
</dbReference>
<dbReference type="Gene3D" id="3.40.1370.10">
    <property type="match status" value="1"/>
</dbReference>
<sequence length="206" mass="22927">MELALTTATGKTSKKTVDLPDEIFTADFNEDLVHQAVTSYLAGARAGTRAQKNRSDVRGGGKKPWRQKGTGRARSGTIRSPIWRSGGVTFAARPQDFSKKLNKKMYRAAMRSIFSELLRNERLIVIDDFKMETPKTKELSAKLDALGVEKVLLVTDDLNEALFLSARNLYKVGICEVGYIDPVSLVRFEKVLMTVSAIKKLEESLV</sequence>
<name>A0A3B1B055_9ZZZZ</name>
<comment type="similarity">
    <text evidence="1">Belongs to the universal ribosomal protein uL4 family.</text>
</comment>
<gene>
    <name evidence="5" type="ORF">MNBD_GAMMA25-1177</name>
</gene>
<dbReference type="EMBL" id="UOFY01000001">
    <property type="protein sequence ID" value="VAX05323.1"/>
    <property type="molecule type" value="Genomic_DNA"/>
</dbReference>
<dbReference type="GO" id="GO:0003735">
    <property type="term" value="F:structural constituent of ribosome"/>
    <property type="evidence" value="ECO:0007669"/>
    <property type="project" value="InterPro"/>
</dbReference>
<dbReference type="PANTHER" id="PTHR10746">
    <property type="entry name" value="50S RIBOSOMAL PROTEIN L4"/>
    <property type="match status" value="1"/>
</dbReference>
<dbReference type="GO" id="GO:0005840">
    <property type="term" value="C:ribosome"/>
    <property type="evidence" value="ECO:0007669"/>
    <property type="project" value="UniProtKB-KW"/>
</dbReference>
<keyword evidence="3" id="KW-0687">Ribonucleoprotein</keyword>
<dbReference type="HAMAP" id="MF_01328_B">
    <property type="entry name" value="Ribosomal_uL4_B"/>
    <property type="match status" value="1"/>
</dbReference>
<dbReference type="PANTHER" id="PTHR10746:SF6">
    <property type="entry name" value="LARGE RIBOSOMAL SUBUNIT PROTEIN UL4M"/>
    <property type="match status" value="1"/>
</dbReference>
<dbReference type="InterPro" id="IPR002136">
    <property type="entry name" value="Ribosomal_uL4"/>
</dbReference>